<dbReference type="OrthoDB" id="6770063at2759"/>
<organism evidence="3">
    <name type="scientific">Cladocopium goreaui</name>
    <dbReference type="NCBI Taxonomy" id="2562237"/>
    <lineage>
        <taxon>Eukaryota</taxon>
        <taxon>Sar</taxon>
        <taxon>Alveolata</taxon>
        <taxon>Dinophyceae</taxon>
        <taxon>Suessiales</taxon>
        <taxon>Symbiodiniaceae</taxon>
        <taxon>Cladocopium</taxon>
    </lineage>
</organism>
<dbReference type="AlphaFoldDB" id="A0A9P1DU97"/>
<dbReference type="Pfam" id="PF00652">
    <property type="entry name" value="Ricin_B_lectin"/>
    <property type="match status" value="1"/>
</dbReference>
<dbReference type="SMART" id="SM00458">
    <property type="entry name" value="RICIN"/>
    <property type="match status" value="1"/>
</dbReference>
<dbReference type="InterPro" id="IPR000772">
    <property type="entry name" value="Ricin_B_lectin"/>
</dbReference>
<dbReference type="Proteomes" id="UP001152797">
    <property type="component" value="Unassembled WGS sequence"/>
</dbReference>
<feature type="chain" id="PRO_5043271652" evidence="1">
    <location>
        <begin position="17"/>
        <end position="273"/>
    </location>
</feature>
<comment type="caution">
    <text evidence="3">The sequence shown here is derived from an EMBL/GenBank/DDBJ whole genome shotgun (WGS) entry which is preliminary data.</text>
</comment>
<gene>
    <name evidence="3" type="ORF">C1SCF055_LOCUS40422</name>
</gene>
<reference evidence="4" key="2">
    <citation type="submission" date="2024-04" db="EMBL/GenBank/DDBJ databases">
        <authorList>
            <person name="Chen Y."/>
            <person name="Shah S."/>
            <person name="Dougan E. K."/>
            <person name="Thang M."/>
            <person name="Chan C."/>
        </authorList>
    </citation>
    <scope>NUCLEOTIDE SEQUENCE [LARGE SCALE GENOMIC DNA]</scope>
</reference>
<sequence>MAVGLLLAASLALATAENSTLRGLGRTAKESPVHLAWTSLANFCLSSDGNRIENGVKVHLWECDQSFQSIGQNFFVDQQNRIRMHANLEYCLVIDGDNFVNGSKIQLWKCDEKNERQRWFTNLVGQVVSYEQPGFCLVVDGNRAFNGAKIQLWTCNGDLSLKSWMKIVLAPNGRAFAVPKGDSACEAPFEAATSQEACLQGAEALRPEQSCMWGKWKDVIAEDNKPSWPKGCYFYGACQGGCGLYFNPTGEGKSCPSQGDCMSISMICQLKTA</sequence>
<feature type="signal peptide" evidence="1">
    <location>
        <begin position="1"/>
        <end position="16"/>
    </location>
</feature>
<dbReference type="EMBL" id="CAMXCT020006539">
    <property type="protein sequence ID" value="CAL1168976.1"/>
    <property type="molecule type" value="Genomic_DNA"/>
</dbReference>
<protein>
    <submittedName>
        <fullName evidence="5">Chaperone protein DnaJ</fullName>
    </submittedName>
</protein>
<dbReference type="Gene3D" id="2.80.10.50">
    <property type="match status" value="1"/>
</dbReference>
<keyword evidence="1" id="KW-0732">Signal</keyword>
<accession>A0A9P1DU97</accession>
<keyword evidence="6" id="KW-1185">Reference proteome</keyword>
<name>A0A9P1DU97_9DINO</name>
<feature type="domain" description="Ricin B lectin" evidence="2">
    <location>
        <begin position="33"/>
        <end position="167"/>
    </location>
</feature>
<dbReference type="EMBL" id="CAMXCT030006539">
    <property type="protein sequence ID" value="CAL4802913.1"/>
    <property type="molecule type" value="Genomic_DNA"/>
</dbReference>
<dbReference type="PROSITE" id="PS50231">
    <property type="entry name" value="RICIN_B_LECTIN"/>
    <property type="match status" value="1"/>
</dbReference>
<dbReference type="InterPro" id="IPR035992">
    <property type="entry name" value="Ricin_B-like_lectins"/>
</dbReference>
<reference evidence="3" key="1">
    <citation type="submission" date="2022-10" db="EMBL/GenBank/DDBJ databases">
        <authorList>
            <person name="Chen Y."/>
            <person name="Dougan E. K."/>
            <person name="Chan C."/>
            <person name="Rhodes N."/>
            <person name="Thang M."/>
        </authorList>
    </citation>
    <scope>NUCLEOTIDE SEQUENCE</scope>
</reference>
<evidence type="ECO:0000313" key="6">
    <source>
        <dbReference type="Proteomes" id="UP001152797"/>
    </source>
</evidence>
<evidence type="ECO:0000259" key="2">
    <source>
        <dbReference type="SMART" id="SM00458"/>
    </source>
</evidence>
<evidence type="ECO:0000256" key="1">
    <source>
        <dbReference type="SAM" id="SignalP"/>
    </source>
</evidence>
<proteinExistence type="predicted"/>
<evidence type="ECO:0000313" key="5">
    <source>
        <dbReference type="EMBL" id="CAL4802913.1"/>
    </source>
</evidence>
<dbReference type="EMBL" id="CAMXCT010006539">
    <property type="protein sequence ID" value="CAI4015601.1"/>
    <property type="molecule type" value="Genomic_DNA"/>
</dbReference>
<evidence type="ECO:0000313" key="3">
    <source>
        <dbReference type="EMBL" id="CAI4015601.1"/>
    </source>
</evidence>
<dbReference type="SUPFAM" id="SSF50370">
    <property type="entry name" value="Ricin B-like lectins"/>
    <property type="match status" value="1"/>
</dbReference>
<evidence type="ECO:0000313" key="4">
    <source>
        <dbReference type="EMBL" id="CAL1168976.1"/>
    </source>
</evidence>
<dbReference type="CDD" id="cd00161">
    <property type="entry name" value="beta-trefoil_Ricin-like"/>
    <property type="match status" value="1"/>
</dbReference>